<evidence type="ECO:0000256" key="1">
    <source>
        <dbReference type="SAM" id="Phobius"/>
    </source>
</evidence>
<dbReference type="InterPro" id="IPR013099">
    <property type="entry name" value="K_chnl_dom"/>
</dbReference>
<keyword evidence="4" id="KW-1185">Reference proteome</keyword>
<dbReference type="Proteomes" id="UP000290932">
    <property type="component" value="Unassembled WGS sequence"/>
</dbReference>
<comment type="caution">
    <text evidence="3">The sequence shown here is derived from an EMBL/GenBank/DDBJ whole genome shotgun (WGS) entry which is preliminary data.</text>
</comment>
<gene>
    <name evidence="3" type="ORF">ABH15_13095</name>
</gene>
<feature type="domain" description="Potassium channel" evidence="2">
    <location>
        <begin position="154"/>
        <end position="213"/>
    </location>
</feature>
<keyword evidence="1" id="KW-0472">Membrane</keyword>
<evidence type="ECO:0000313" key="4">
    <source>
        <dbReference type="Proteomes" id="UP000290932"/>
    </source>
</evidence>
<evidence type="ECO:0000259" key="2">
    <source>
        <dbReference type="Pfam" id="PF07885"/>
    </source>
</evidence>
<keyword evidence="1" id="KW-0812">Transmembrane</keyword>
<evidence type="ECO:0000313" key="3">
    <source>
        <dbReference type="EMBL" id="RXE55150.1"/>
    </source>
</evidence>
<keyword evidence="1" id="KW-1133">Transmembrane helix</keyword>
<proteinExistence type="predicted"/>
<dbReference type="AlphaFoldDB" id="A0A498GZ68"/>
<name>A0A498GZ68_9EURY</name>
<feature type="transmembrane region" description="Helical" evidence="1">
    <location>
        <begin position="162"/>
        <end position="181"/>
    </location>
</feature>
<dbReference type="SUPFAM" id="SSF81324">
    <property type="entry name" value="Voltage-gated potassium channels"/>
    <property type="match status" value="1"/>
</dbReference>
<dbReference type="Gene3D" id="1.10.287.70">
    <property type="match status" value="1"/>
</dbReference>
<dbReference type="Pfam" id="PF07885">
    <property type="entry name" value="Ion_trans_2"/>
    <property type="match status" value="1"/>
</dbReference>
<reference evidence="3 4" key="1">
    <citation type="journal article" date="2015" name="Int. J. Syst. Evol. Microbiol.">
        <title>Methanoculleus taiwanensis sp. nov., a methanogen isolated from deep marine sediment at the deformation front area near Taiwan.</title>
        <authorList>
            <person name="Weng C.Y."/>
            <person name="Chen S.C."/>
            <person name="Lai M.C."/>
            <person name="Wu S.Y."/>
            <person name="Lin S."/>
            <person name="Yang T.F."/>
            <person name="Chen P.C."/>
        </authorList>
    </citation>
    <scope>NUCLEOTIDE SEQUENCE [LARGE SCALE GENOMIC DNA]</scope>
    <source>
        <strain evidence="3 4">CYW4</strain>
    </source>
</reference>
<protein>
    <submittedName>
        <fullName evidence="3">Ion transporter</fullName>
    </submittedName>
</protein>
<sequence>MSTIRREGVRRKFLVLLASLILLLVLYPYVGPESGGEIFFKVLTSIVLIAGVHAVSDSRRALIVAALFASAALLSGWLYVVTDIPALNVAENAISLIFYTHTTIIILTVVLRSRAITTDTIYGAICVYLLIGLTYANGYTFIETMNPGSFYASAVHEPGGRLAFPDLLYYSFVTMTTLGYGDITPITNQARSLAMLEAVSGVLYVAVLISRLIGSLGRSSGSDGDEEQKK</sequence>
<accession>A0A498GZ68</accession>
<dbReference type="EMBL" id="LHQS01000004">
    <property type="protein sequence ID" value="RXE55150.1"/>
    <property type="molecule type" value="Genomic_DNA"/>
</dbReference>
<dbReference type="OrthoDB" id="43518at2157"/>
<feature type="transmembrane region" description="Helical" evidence="1">
    <location>
        <begin position="193"/>
        <end position="213"/>
    </location>
</feature>
<feature type="transmembrane region" description="Helical" evidence="1">
    <location>
        <begin position="62"/>
        <end position="81"/>
    </location>
</feature>
<feature type="transmembrane region" description="Helical" evidence="1">
    <location>
        <begin position="93"/>
        <end position="111"/>
    </location>
</feature>
<feature type="transmembrane region" description="Helical" evidence="1">
    <location>
        <begin position="38"/>
        <end position="55"/>
    </location>
</feature>
<organism evidence="3 4">
    <name type="scientific">Methanoculleus taiwanensis</name>
    <dbReference type="NCBI Taxonomy" id="1550565"/>
    <lineage>
        <taxon>Archaea</taxon>
        <taxon>Methanobacteriati</taxon>
        <taxon>Methanobacteriota</taxon>
        <taxon>Stenosarchaea group</taxon>
        <taxon>Methanomicrobia</taxon>
        <taxon>Methanomicrobiales</taxon>
        <taxon>Methanomicrobiaceae</taxon>
        <taxon>Methanoculleus</taxon>
    </lineage>
</organism>
<feature type="transmembrane region" description="Helical" evidence="1">
    <location>
        <begin position="120"/>
        <end position="142"/>
    </location>
</feature>